<keyword evidence="2" id="KW-1185">Reference proteome</keyword>
<dbReference type="AlphaFoldDB" id="A0AAP0HG73"/>
<name>A0AAP0HG73_9MAGN</name>
<evidence type="ECO:0000313" key="1">
    <source>
        <dbReference type="EMBL" id="KAK9087238.1"/>
    </source>
</evidence>
<sequence length="61" mass="7371">MAWWNRQYLPLFSLFKLILDNVLFEFGDLFHLATMHPEIYKQKSYPQCTICISPLYVYEPP</sequence>
<proteinExistence type="predicted"/>
<comment type="caution">
    <text evidence="1">The sequence shown here is derived from an EMBL/GenBank/DDBJ whole genome shotgun (WGS) entry which is preliminary data.</text>
</comment>
<reference evidence="1 2" key="1">
    <citation type="submission" date="2024-01" db="EMBL/GenBank/DDBJ databases">
        <title>Genome assemblies of Stephania.</title>
        <authorList>
            <person name="Yang L."/>
        </authorList>
    </citation>
    <scope>NUCLEOTIDE SEQUENCE [LARGE SCALE GENOMIC DNA]</scope>
    <source>
        <strain evidence="1">YNDBR</strain>
        <tissue evidence="1">Leaf</tissue>
    </source>
</reference>
<dbReference type="Proteomes" id="UP001420932">
    <property type="component" value="Unassembled WGS sequence"/>
</dbReference>
<gene>
    <name evidence="1" type="ORF">Syun_029632</name>
</gene>
<evidence type="ECO:0000313" key="2">
    <source>
        <dbReference type="Proteomes" id="UP001420932"/>
    </source>
</evidence>
<protein>
    <submittedName>
        <fullName evidence="1">Uncharacterized protein</fullName>
    </submittedName>
</protein>
<accession>A0AAP0HG73</accession>
<organism evidence="1 2">
    <name type="scientific">Stephania yunnanensis</name>
    <dbReference type="NCBI Taxonomy" id="152371"/>
    <lineage>
        <taxon>Eukaryota</taxon>
        <taxon>Viridiplantae</taxon>
        <taxon>Streptophyta</taxon>
        <taxon>Embryophyta</taxon>
        <taxon>Tracheophyta</taxon>
        <taxon>Spermatophyta</taxon>
        <taxon>Magnoliopsida</taxon>
        <taxon>Ranunculales</taxon>
        <taxon>Menispermaceae</taxon>
        <taxon>Menispermoideae</taxon>
        <taxon>Cissampelideae</taxon>
        <taxon>Stephania</taxon>
    </lineage>
</organism>
<dbReference type="EMBL" id="JBBNAF010000013">
    <property type="protein sequence ID" value="KAK9087238.1"/>
    <property type="molecule type" value="Genomic_DNA"/>
</dbReference>